<dbReference type="Gene3D" id="1.10.1660.10">
    <property type="match status" value="1"/>
</dbReference>
<dbReference type="RefSeq" id="WP_390211827.1">
    <property type="nucleotide sequence ID" value="NZ_JBHLXJ010000009.1"/>
</dbReference>
<keyword evidence="4" id="KW-0238">DNA-binding</keyword>
<dbReference type="Proteomes" id="UP001589844">
    <property type="component" value="Unassembled WGS sequence"/>
</dbReference>
<evidence type="ECO:0000256" key="5">
    <source>
        <dbReference type="ARBA" id="ARBA00023163"/>
    </source>
</evidence>
<dbReference type="CDD" id="cd01108">
    <property type="entry name" value="HTH_CueR"/>
    <property type="match status" value="1"/>
</dbReference>
<dbReference type="InterPro" id="IPR000551">
    <property type="entry name" value="MerR-type_HTH_dom"/>
</dbReference>
<feature type="domain" description="HTH merR-type" evidence="6">
    <location>
        <begin position="1"/>
        <end position="69"/>
    </location>
</feature>
<evidence type="ECO:0000313" key="7">
    <source>
        <dbReference type="EMBL" id="MFC0349976.1"/>
    </source>
</evidence>
<comment type="caution">
    <text evidence="7">The sequence shown here is derived from an EMBL/GenBank/DDBJ whole genome shotgun (WGS) entry which is preliminary data.</text>
</comment>
<sequence length="138" mass="15395">MNIGQVAQMSGISPKMIRHYEQLGLITVAGRSVAGYRQYAESDLHILRFIRRARDLGFSLARIKQLLSLWQDQARQSAEVKQLAGQYIDELNVQITSLIAIRDQLQHLSQACHGNDRADCPIIEDLAGPAEFANALPP</sequence>
<keyword evidence="2" id="KW-0963">Cytoplasm</keyword>
<keyword evidence="8" id="KW-1185">Reference proteome</keyword>
<keyword evidence="5" id="KW-0804">Transcription</keyword>
<evidence type="ECO:0000256" key="4">
    <source>
        <dbReference type="ARBA" id="ARBA00023125"/>
    </source>
</evidence>
<dbReference type="PRINTS" id="PR00040">
    <property type="entry name" value="HTHMERR"/>
</dbReference>
<evidence type="ECO:0000313" key="8">
    <source>
        <dbReference type="Proteomes" id="UP001589844"/>
    </source>
</evidence>
<dbReference type="InterPro" id="IPR009061">
    <property type="entry name" value="DNA-bd_dom_put_sf"/>
</dbReference>
<evidence type="ECO:0000256" key="1">
    <source>
        <dbReference type="ARBA" id="ARBA00004496"/>
    </source>
</evidence>
<comment type="subcellular location">
    <subcellularLocation>
        <location evidence="1">Cytoplasm</location>
    </subcellularLocation>
</comment>
<dbReference type="NCBIfam" id="TIGR02044">
    <property type="entry name" value="CueR"/>
    <property type="match status" value="1"/>
</dbReference>
<dbReference type="PROSITE" id="PS50937">
    <property type="entry name" value="HTH_MERR_2"/>
    <property type="match status" value="1"/>
</dbReference>
<organism evidence="7 8">
    <name type="scientific">Undibacterium danionis</name>
    <dbReference type="NCBI Taxonomy" id="1812100"/>
    <lineage>
        <taxon>Bacteria</taxon>
        <taxon>Pseudomonadati</taxon>
        <taxon>Pseudomonadota</taxon>
        <taxon>Betaproteobacteria</taxon>
        <taxon>Burkholderiales</taxon>
        <taxon>Oxalobacteraceae</taxon>
        <taxon>Undibacterium</taxon>
    </lineage>
</organism>
<dbReference type="PROSITE" id="PS00552">
    <property type="entry name" value="HTH_MERR_1"/>
    <property type="match status" value="1"/>
</dbReference>
<protein>
    <submittedName>
        <fullName evidence="7">Cu(I)-responsive transcriptional regulator</fullName>
    </submittedName>
</protein>
<evidence type="ECO:0000256" key="2">
    <source>
        <dbReference type="ARBA" id="ARBA00022490"/>
    </source>
</evidence>
<proteinExistence type="predicted"/>
<dbReference type="SUPFAM" id="SSF46955">
    <property type="entry name" value="Putative DNA-binding domain"/>
    <property type="match status" value="1"/>
</dbReference>
<evidence type="ECO:0000259" key="6">
    <source>
        <dbReference type="PROSITE" id="PS50937"/>
    </source>
</evidence>
<dbReference type="PANTHER" id="PTHR30204">
    <property type="entry name" value="REDOX-CYCLING DRUG-SENSING TRANSCRIPTIONAL ACTIVATOR SOXR"/>
    <property type="match status" value="1"/>
</dbReference>
<dbReference type="Pfam" id="PF00376">
    <property type="entry name" value="MerR"/>
    <property type="match status" value="1"/>
</dbReference>
<keyword evidence="3" id="KW-0805">Transcription regulation</keyword>
<accession>A0ABV6IG15</accession>
<dbReference type="InterPro" id="IPR047057">
    <property type="entry name" value="MerR_fam"/>
</dbReference>
<dbReference type="InterPro" id="IPR015358">
    <property type="entry name" value="Tscrpt_reg_MerR_DNA-bd"/>
</dbReference>
<dbReference type="Pfam" id="PF09278">
    <property type="entry name" value="MerR-DNA-bind"/>
    <property type="match status" value="1"/>
</dbReference>
<evidence type="ECO:0000256" key="3">
    <source>
        <dbReference type="ARBA" id="ARBA00023015"/>
    </source>
</evidence>
<dbReference type="SMART" id="SM00422">
    <property type="entry name" value="HTH_MERR"/>
    <property type="match status" value="1"/>
</dbReference>
<dbReference type="EMBL" id="JBHLXJ010000009">
    <property type="protein sequence ID" value="MFC0349976.1"/>
    <property type="molecule type" value="Genomic_DNA"/>
</dbReference>
<dbReference type="PANTHER" id="PTHR30204:SF94">
    <property type="entry name" value="HEAVY METAL-DEPENDENT TRANSCRIPTIONAL REGULATOR HI_0293-RELATED"/>
    <property type="match status" value="1"/>
</dbReference>
<dbReference type="InterPro" id="IPR011789">
    <property type="entry name" value="CueR"/>
</dbReference>
<gene>
    <name evidence="7" type="primary">cueR</name>
    <name evidence="7" type="ORF">ACFFJH_09165</name>
</gene>
<reference evidence="7 8" key="1">
    <citation type="submission" date="2024-09" db="EMBL/GenBank/DDBJ databases">
        <authorList>
            <person name="Sun Q."/>
            <person name="Mori K."/>
        </authorList>
    </citation>
    <scope>NUCLEOTIDE SEQUENCE [LARGE SCALE GENOMIC DNA]</scope>
    <source>
        <strain evidence="7 8">CCM 8677</strain>
    </source>
</reference>
<name>A0ABV6IG15_9BURK</name>